<name>A0A0E9VXI5_ANGAN</name>
<proteinExistence type="predicted"/>
<reference evidence="1" key="1">
    <citation type="submission" date="2014-11" db="EMBL/GenBank/DDBJ databases">
        <authorList>
            <person name="Amaro Gonzalez C."/>
        </authorList>
    </citation>
    <scope>NUCLEOTIDE SEQUENCE</scope>
</reference>
<sequence length="38" mass="4284">MGVCIKAKLWGAEIFIAYYNTGKPLVYELPSKYTLNGM</sequence>
<dbReference type="EMBL" id="GBXM01026542">
    <property type="protein sequence ID" value="JAH82035.1"/>
    <property type="molecule type" value="Transcribed_RNA"/>
</dbReference>
<dbReference type="AlphaFoldDB" id="A0A0E9VXI5"/>
<protein>
    <submittedName>
        <fullName evidence="1">Uncharacterized protein</fullName>
    </submittedName>
</protein>
<reference evidence="1" key="2">
    <citation type="journal article" date="2015" name="Fish Shellfish Immunol.">
        <title>Early steps in the European eel (Anguilla anguilla)-Vibrio vulnificus interaction in the gills: Role of the RtxA13 toxin.</title>
        <authorList>
            <person name="Callol A."/>
            <person name="Pajuelo D."/>
            <person name="Ebbesson L."/>
            <person name="Teles M."/>
            <person name="MacKenzie S."/>
            <person name="Amaro C."/>
        </authorList>
    </citation>
    <scope>NUCLEOTIDE SEQUENCE</scope>
</reference>
<evidence type="ECO:0000313" key="1">
    <source>
        <dbReference type="EMBL" id="JAH82035.1"/>
    </source>
</evidence>
<accession>A0A0E9VXI5</accession>
<organism evidence="1">
    <name type="scientific">Anguilla anguilla</name>
    <name type="common">European freshwater eel</name>
    <name type="synonym">Muraena anguilla</name>
    <dbReference type="NCBI Taxonomy" id="7936"/>
    <lineage>
        <taxon>Eukaryota</taxon>
        <taxon>Metazoa</taxon>
        <taxon>Chordata</taxon>
        <taxon>Craniata</taxon>
        <taxon>Vertebrata</taxon>
        <taxon>Euteleostomi</taxon>
        <taxon>Actinopterygii</taxon>
        <taxon>Neopterygii</taxon>
        <taxon>Teleostei</taxon>
        <taxon>Anguilliformes</taxon>
        <taxon>Anguillidae</taxon>
        <taxon>Anguilla</taxon>
    </lineage>
</organism>